<dbReference type="OrthoDB" id="5372287at2"/>
<dbReference type="KEGG" id="nsa:Nitsa_0713"/>
<feature type="transmembrane region" description="Helical" evidence="2">
    <location>
        <begin position="335"/>
        <end position="355"/>
    </location>
</feature>
<dbReference type="AlphaFoldDB" id="E6X1X2"/>
<feature type="coiled-coil region" evidence="1">
    <location>
        <begin position="385"/>
        <end position="412"/>
    </location>
</feature>
<dbReference type="STRING" id="749222.Nitsa_0713"/>
<protein>
    <submittedName>
        <fullName evidence="3">Uncharacterized protein</fullName>
    </submittedName>
</protein>
<dbReference type="EMBL" id="CP002452">
    <property type="protein sequence ID" value="ADV45980.1"/>
    <property type="molecule type" value="Genomic_DNA"/>
</dbReference>
<reference evidence="3 4" key="1">
    <citation type="journal article" date="2011" name="Stand. Genomic Sci.">
        <title>Complete genome sequence of Nitratifractor salsuginis type strain (E9I37-1).</title>
        <authorList>
            <person name="Anderson I."/>
            <person name="Sikorski J."/>
            <person name="Zeytun A."/>
            <person name="Nolan M."/>
            <person name="Lapidus A."/>
            <person name="Lucas S."/>
            <person name="Hammon N."/>
            <person name="Deshpande S."/>
            <person name="Cheng J.F."/>
            <person name="Tapia R."/>
            <person name="Han C."/>
            <person name="Goodwin L."/>
            <person name="Pitluck S."/>
            <person name="Liolios K."/>
            <person name="Pagani I."/>
            <person name="Ivanova N."/>
            <person name="Huntemann M."/>
            <person name="Mavromatis K."/>
            <person name="Ovchinikova G."/>
            <person name="Pati A."/>
            <person name="Chen A."/>
            <person name="Palaniappan K."/>
            <person name="Land M."/>
            <person name="Hauser L."/>
            <person name="Brambilla E.M."/>
            <person name="Ngatchou-Djao O.D."/>
            <person name="Rohde M."/>
            <person name="Tindall B.J."/>
            <person name="Goker M."/>
            <person name="Detter J.C."/>
            <person name="Woyke T."/>
            <person name="Bristow J."/>
            <person name="Eisen J.A."/>
            <person name="Markowitz V."/>
            <person name="Hugenholtz P."/>
            <person name="Klenk H.P."/>
            <person name="Kyrpides N.C."/>
        </authorList>
    </citation>
    <scope>NUCLEOTIDE SEQUENCE [LARGE SCALE GENOMIC DNA]</scope>
    <source>
        <strain evidence="4">DSM 16511 / JCM 12458 / E9I37-1</strain>
    </source>
</reference>
<keyword evidence="2" id="KW-1133">Transmembrane helix</keyword>
<sequence length="507" mass="59369">MGKNKEKSFQSIVTIDNYNHRSYIFKSDVMRPLEKLQFKSHNYYTTFIANKDLIIAPLSISRNIEDEDVPGALEDKAYDELGLDPATEYLFQYQEIAGDGEGRVFQVFILERVRYEELFENLRQTIKYVDLIVPAPLLYQSLYDRNLLENKKVHCFLYFTHYDTTLTFYRNGEYLYSKSVQYSLKQIYDRYCEIAGKTVDEKQFFRIFQKEGVKTTHLEFQQNLSKLFNEIFITINDIVIYTKRAYKVDVIDVMYIGSELGPISGVDEYAQNYLGLYSRPFLFDFKVKSDEWYVDQYHYMLADTAKRYLEDPESIVNFTQNPRPPVFYKRASGQFILSLIAGILLASAYPVYYLVGSYILDLKNYQLTKEEKQLDTEVSKYKAILGKKKAEMKHLDSQIAQLKRIYEGKERTLISVYNKKVNYRLKSNQLAALAEELSKYGLNSDEMMSHNDRFAVSLIANSDRNITSLVKDVTNKYASEIKRIDIEHISADENSSLYRGVLKVDFK</sequence>
<evidence type="ECO:0000256" key="2">
    <source>
        <dbReference type="SAM" id="Phobius"/>
    </source>
</evidence>
<proteinExistence type="predicted"/>
<dbReference type="Proteomes" id="UP000008633">
    <property type="component" value="Chromosome"/>
</dbReference>
<keyword evidence="1" id="KW-0175">Coiled coil</keyword>
<organism evidence="3 4">
    <name type="scientific">Nitratifractor salsuginis (strain DSM 16511 / JCM 12458 / E9I37-1)</name>
    <dbReference type="NCBI Taxonomy" id="749222"/>
    <lineage>
        <taxon>Bacteria</taxon>
        <taxon>Pseudomonadati</taxon>
        <taxon>Campylobacterota</taxon>
        <taxon>Epsilonproteobacteria</taxon>
        <taxon>Campylobacterales</taxon>
        <taxon>Sulfurovaceae</taxon>
        <taxon>Nitratifractor</taxon>
    </lineage>
</organism>
<keyword evidence="2" id="KW-0812">Transmembrane</keyword>
<gene>
    <name evidence="3" type="ordered locus">Nitsa_0713</name>
</gene>
<evidence type="ECO:0000313" key="3">
    <source>
        <dbReference type="EMBL" id="ADV45980.1"/>
    </source>
</evidence>
<dbReference type="Gene3D" id="3.30.420.40">
    <property type="match status" value="2"/>
</dbReference>
<keyword evidence="2" id="KW-0472">Membrane</keyword>
<keyword evidence="4" id="KW-1185">Reference proteome</keyword>
<dbReference type="eggNOG" id="COG4972">
    <property type="taxonomic scope" value="Bacteria"/>
</dbReference>
<evidence type="ECO:0000313" key="4">
    <source>
        <dbReference type="Proteomes" id="UP000008633"/>
    </source>
</evidence>
<evidence type="ECO:0000256" key="1">
    <source>
        <dbReference type="SAM" id="Coils"/>
    </source>
</evidence>
<dbReference type="RefSeq" id="WP_013553674.1">
    <property type="nucleotide sequence ID" value="NC_014935.1"/>
</dbReference>
<name>E6X1X2_NITSE</name>
<accession>E6X1X2</accession>
<dbReference type="Gene3D" id="3.30.1490.300">
    <property type="match status" value="1"/>
</dbReference>
<reference evidence="4" key="2">
    <citation type="submission" date="2011-01" db="EMBL/GenBank/DDBJ databases">
        <title>The complete genome of Nitratifractor salsuginis DSM 16511.</title>
        <authorList>
            <consortium name="US DOE Joint Genome Institute (JGI-PGF)"/>
            <person name="Lucas S."/>
            <person name="Copeland A."/>
            <person name="Lapidus A."/>
            <person name="Bruce D."/>
            <person name="Goodwin L."/>
            <person name="Pitluck S."/>
            <person name="Kyrpides N."/>
            <person name="Mavromatis K."/>
            <person name="Ivanova N."/>
            <person name="Mikhailova N."/>
            <person name="Zeytun A."/>
            <person name="Detter J.C."/>
            <person name="Tapia R."/>
            <person name="Han C."/>
            <person name="Land M."/>
            <person name="Hauser L."/>
            <person name="Markowitz V."/>
            <person name="Cheng J.-F."/>
            <person name="Hugenholtz P."/>
            <person name="Woyke T."/>
            <person name="Wu D."/>
            <person name="Tindall B."/>
            <person name="Schuetze A."/>
            <person name="Brambilla E."/>
            <person name="Klenk H.-P."/>
            <person name="Eisen J.A."/>
        </authorList>
    </citation>
    <scope>NUCLEOTIDE SEQUENCE [LARGE SCALE GENOMIC DNA]</scope>
    <source>
        <strain evidence="4">DSM 16511 / JCM 12458 / E9I37-1</strain>
    </source>
</reference>
<dbReference type="HOGENOM" id="CLU_538282_0_0_7"/>